<dbReference type="AlphaFoldDB" id="A0A1J5U8Q4"/>
<dbReference type="FunFam" id="3.40.50.300:FF:000589">
    <property type="entry name" value="ABC transporter, ATP-binding subunit"/>
    <property type="match status" value="1"/>
</dbReference>
<accession>A0A1J5U8Q4</accession>
<dbReference type="EMBL" id="MIYX01000020">
    <property type="protein sequence ID" value="OIR20654.1"/>
    <property type="molecule type" value="Genomic_DNA"/>
</dbReference>
<evidence type="ECO:0000313" key="10">
    <source>
        <dbReference type="EMBL" id="OIR20654.1"/>
    </source>
</evidence>
<feature type="domain" description="ABC transporter" evidence="9">
    <location>
        <begin position="6"/>
        <end position="236"/>
    </location>
</feature>
<dbReference type="GO" id="GO:0016887">
    <property type="term" value="F:ATP hydrolysis activity"/>
    <property type="evidence" value="ECO:0007669"/>
    <property type="project" value="InterPro"/>
</dbReference>
<evidence type="ECO:0000256" key="4">
    <source>
        <dbReference type="ARBA" id="ARBA00022475"/>
    </source>
</evidence>
<dbReference type="InterPro" id="IPR017871">
    <property type="entry name" value="ABC_transporter-like_CS"/>
</dbReference>
<protein>
    <recommendedName>
        <fullName evidence="9">ABC transporter domain-containing protein</fullName>
    </recommendedName>
</protein>
<comment type="subcellular location">
    <subcellularLocation>
        <location evidence="1">Cell membrane</location>
    </subcellularLocation>
</comment>
<dbReference type="GO" id="GO:0005886">
    <property type="term" value="C:plasma membrane"/>
    <property type="evidence" value="ECO:0007669"/>
    <property type="project" value="UniProtKB-SubCell"/>
</dbReference>
<evidence type="ECO:0000256" key="6">
    <source>
        <dbReference type="ARBA" id="ARBA00022840"/>
    </source>
</evidence>
<evidence type="ECO:0000256" key="1">
    <source>
        <dbReference type="ARBA" id="ARBA00004236"/>
    </source>
</evidence>
<keyword evidence="3" id="KW-0813">Transport</keyword>
<evidence type="ECO:0000259" key="9">
    <source>
        <dbReference type="PROSITE" id="PS50893"/>
    </source>
</evidence>
<keyword evidence="6" id="KW-0067">ATP-binding</keyword>
<dbReference type="Pfam" id="PF00005">
    <property type="entry name" value="ABC_tran"/>
    <property type="match status" value="1"/>
</dbReference>
<dbReference type="Proteomes" id="UP000183375">
    <property type="component" value="Unassembled WGS sequence"/>
</dbReference>
<proteinExistence type="inferred from homology"/>
<evidence type="ECO:0000256" key="3">
    <source>
        <dbReference type="ARBA" id="ARBA00022448"/>
    </source>
</evidence>
<gene>
    <name evidence="10" type="ORF">BEU01_01325</name>
</gene>
<dbReference type="PROSITE" id="PS00211">
    <property type="entry name" value="ABC_TRANSPORTER_1"/>
    <property type="match status" value="1"/>
</dbReference>
<dbReference type="InterPro" id="IPR050763">
    <property type="entry name" value="ABC_transporter_ATP-binding"/>
</dbReference>
<dbReference type="InterPro" id="IPR003593">
    <property type="entry name" value="AAA+_ATPase"/>
</dbReference>
<dbReference type="PROSITE" id="PS50893">
    <property type="entry name" value="ABC_TRANSPORTER_2"/>
    <property type="match status" value="1"/>
</dbReference>
<evidence type="ECO:0000313" key="11">
    <source>
        <dbReference type="Proteomes" id="UP000183375"/>
    </source>
</evidence>
<evidence type="ECO:0000256" key="5">
    <source>
        <dbReference type="ARBA" id="ARBA00022741"/>
    </source>
</evidence>
<keyword evidence="4" id="KW-1003">Cell membrane</keyword>
<organism evidence="10 11">
    <name type="scientific">Marine Group III euryarchaeote CG-Epi4</name>
    <dbReference type="NCBI Taxonomy" id="1888998"/>
    <lineage>
        <taxon>Archaea</taxon>
        <taxon>Methanobacteriati</taxon>
        <taxon>Thermoplasmatota</taxon>
        <taxon>Thermoplasmata</taxon>
        <taxon>Candidatus Thermoprofundales</taxon>
    </lineage>
</organism>
<dbReference type="Gene3D" id="3.40.50.300">
    <property type="entry name" value="P-loop containing nucleotide triphosphate hydrolases"/>
    <property type="match status" value="1"/>
</dbReference>
<evidence type="ECO:0000256" key="8">
    <source>
        <dbReference type="ARBA" id="ARBA00023136"/>
    </source>
</evidence>
<dbReference type="InterPro" id="IPR003439">
    <property type="entry name" value="ABC_transporter-like_ATP-bd"/>
</dbReference>
<name>A0A1J5U8Q4_9ARCH</name>
<dbReference type="GO" id="GO:0005524">
    <property type="term" value="F:ATP binding"/>
    <property type="evidence" value="ECO:0007669"/>
    <property type="project" value="UniProtKB-KW"/>
</dbReference>
<evidence type="ECO:0000256" key="2">
    <source>
        <dbReference type="ARBA" id="ARBA00005417"/>
    </source>
</evidence>
<dbReference type="PANTHER" id="PTHR42711:SF5">
    <property type="entry name" value="ABC TRANSPORTER ATP-BINDING PROTEIN NATA"/>
    <property type="match status" value="1"/>
</dbReference>
<comment type="caution">
    <text evidence="10">The sequence shown here is derived from an EMBL/GenBank/DDBJ whole genome shotgun (WGS) entry which is preliminary data.</text>
</comment>
<keyword evidence="7" id="KW-1278">Translocase</keyword>
<dbReference type="PANTHER" id="PTHR42711">
    <property type="entry name" value="ABC TRANSPORTER ATP-BINDING PROTEIN"/>
    <property type="match status" value="1"/>
</dbReference>
<sequence length="312" mass="35404">MQESAILAKSLTKKYGKFCAVDSINLKVPKGICFGLLGPNGAGKTTMIQMIQASSPITKGELEILGRDSVKESRFIRKIIGVIPQEDNLDPDFTVRYNLLVYARYFGLSVKEAKERTRELLEKVELMEKADEEISNLSGGMKRRLIVARGMINKPEMLILDEPTTGLDPQARHSVWDQIRTFKSKGKTVLLTTHYMDEAEILCDELAIMDSGKILIRGKPKKLIKETIGTDAAEFVSLSFNQKENVLDLIAKECKVEKIKFSKLTDRIIIYGNEIENVISKFRENEYLTDIIRRRATLEDVFLNLTGRQLRN</sequence>
<keyword evidence="5" id="KW-0547">Nucleotide-binding</keyword>
<dbReference type="SMART" id="SM00382">
    <property type="entry name" value="AAA"/>
    <property type="match status" value="1"/>
</dbReference>
<comment type="similarity">
    <text evidence="2">Belongs to the ABC transporter superfamily.</text>
</comment>
<dbReference type="SUPFAM" id="SSF52540">
    <property type="entry name" value="P-loop containing nucleoside triphosphate hydrolases"/>
    <property type="match status" value="1"/>
</dbReference>
<dbReference type="InterPro" id="IPR027417">
    <property type="entry name" value="P-loop_NTPase"/>
</dbReference>
<evidence type="ECO:0000256" key="7">
    <source>
        <dbReference type="ARBA" id="ARBA00022967"/>
    </source>
</evidence>
<keyword evidence="8" id="KW-0472">Membrane</keyword>
<reference evidence="10 11" key="1">
    <citation type="submission" date="2016-08" db="EMBL/GenBank/DDBJ databases">
        <title>New Insights into Marine Group III Euryarchaeota, from dark to light.</title>
        <authorList>
            <person name="Haro-Moreno J.M."/>
            <person name="Rodriguez-Valera F."/>
            <person name="Lopez-Garcia P."/>
            <person name="Moreira D."/>
            <person name="Martin-Cuadrado A.B."/>
        </authorList>
    </citation>
    <scope>NUCLEOTIDE SEQUENCE [LARGE SCALE GENOMIC DNA]</scope>
    <source>
        <strain evidence="10">CG-Epi4</strain>
    </source>
</reference>